<dbReference type="InterPro" id="IPR006631">
    <property type="entry name" value="DM4_12"/>
</dbReference>
<name>A0A835CVX2_APHGI</name>
<dbReference type="OrthoDB" id="7526931at2759"/>
<evidence type="ECO:0000313" key="3">
    <source>
        <dbReference type="Proteomes" id="UP000639338"/>
    </source>
</evidence>
<dbReference type="Pfam" id="PF07841">
    <property type="entry name" value="DM4_12"/>
    <property type="match status" value="1"/>
</dbReference>
<dbReference type="AlphaFoldDB" id="A0A835CVX2"/>
<evidence type="ECO:0000313" key="2">
    <source>
        <dbReference type="EMBL" id="KAF7997907.1"/>
    </source>
</evidence>
<accession>A0A835CVX2</accession>
<organism evidence="2 3">
    <name type="scientific">Aphidius gifuensis</name>
    <name type="common">Parasitoid wasp</name>
    <dbReference type="NCBI Taxonomy" id="684658"/>
    <lineage>
        <taxon>Eukaryota</taxon>
        <taxon>Metazoa</taxon>
        <taxon>Ecdysozoa</taxon>
        <taxon>Arthropoda</taxon>
        <taxon>Hexapoda</taxon>
        <taxon>Insecta</taxon>
        <taxon>Pterygota</taxon>
        <taxon>Neoptera</taxon>
        <taxon>Endopterygota</taxon>
        <taxon>Hymenoptera</taxon>
        <taxon>Apocrita</taxon>
        <taxon>Ichneumonoidea</taxon>
        <taxon>Braconidae</taxon>
        <taxon>Aphidiinae</taxon>
        <taxon>Aphidius</taxon>
    </lineage>
</organism>
<keyword evidence="3" id="KW-1185">Reference proteome</keyword>
<feature type="signal peptide" evidence="1">
    <location>
        <begin position="1"/>
        <end position="21"/>
    </location>
</feature>
<proteinExistence type="predicted"/>
<dbReference type="EMBL" id="JACMRX010000001">
    <property type="protein sequence ID" value="KAF7997907.1"/>
    <property type="molecule type" value="Genomic_DNA"/>
</dbReference>
<comment type="caution">
    <text evidence="2">The sequence shown here is derived from an EMBL/GenBank/DDBJ whole genome shotgun (WGS) entry which is preliminary data.</text>
</comment>
<reference evidence="2 3" key="1">
    <citation type="submission" date="2020-08" db="EMBL/GenBank/DDBJ databases">
        <title>Aphidius gifuensis genome sequencing and assembly.</title>
        <authorList>
            <person name="Du Z."/>
        </authorList>
    </citation>
    <scope>NUCLEOTIDE SEQUENCE [LARGE SCALE GENOMIC DNA]</scope>
    <source>
        <strain evidence="2">YNYX2018</strain>
        <tissue evidence="2">Adults</tissue>
    </source>
</reference>
<sequence>MRLLLWKILFVIAVGNDMIHAHRAKRLVAFKKGSTFFARLNYKIASVPWTTIFAQATGFKAAWHLPDGTRTQRSIDDIHSTTALMYESHGLNGAACLASNICELFKKSNNKNGVIGKIIKLLSGASNTNWTHAEDYPLLNCEQHRTLCPLQLIGVDGFTEA</sequence>
<keyword evidence="1" id="KW-0732">Signal</keyword>
<feature type="chain" id="PRO_5032907749" description="Odorant-binding protein" evidence="1">
    <location>
        <begin position="22"/>
        <end position="161"/>
    </location>
</feature>
<evidence type="ECO:0008006" key="4">
    <source>
        <dbReference type="Google" id="ProtNLM"/>
    </source>
</evidence>
<protein>
    <recommendedName>
        <fullName evidence="4">Odorant-binding protein</fullName>
    </recommendedName>
</protein>
<dbReference type="Proteomes" id="UP000639338">
    <property type="component" value="Unassembled WGS sequence"/>
</dbReference>
<gene>
    <name evidence="2" type="ORF">HCN44_009305</name>
</gene>
<evidence type="ECO:0000256" key="1">
    <source>
        <dbReference type="SAM" id="SignalP"/>
    </source>
</evidence>